<dbReference type="InterPro" id="IPR017853">
    <property type="entry name" value="GH"/>
</dbReference>
<reference evidence="1" key="1">
    <citation type="journal article" date="2013" name="Environ. Microbiol.">
        <title>Seasonally variable intestinal metagenomes of the red palm weevil (Rhynchophorus ferrugineus).</title>
        <authorList>
            <person name="Jia S."/>
            <person name="Zhang X."/>
            <person name="Zhang G."/>
            <person name="Yin A."/>
            <person name="Zhang S."/>
            <person name="Li F."/>
            <person name="Wang L."/>
            <person name="Zhao D."/>
            <person name="Yun Q."/>
            <person name="Tala"/>
            <person name="Wang J."/>
            <person name="Sun G."/>
            <person name="Baabdullah M."/>
            <person name="Yu X."/>
            <person name="Hu S."/>
            <person name="Al-Mssallem I.S."/>
            <person name="Yu J."/>
        </authorList>
    </citation>
    <scope>NUCLEOTIDE SEQUENCE</scope>
</reference>
<dbReference type="Gene3D" id="3.20.20.80">
    <property type="entry name" value="Glycosidases"/>
    <property type="match status" value="1"/>
</dbReference>
<dbReference type="EMBL" id="KF128689">
    <property type="protein sequence ID" value="AIA96060.1"/>
    <property type="molecule type" value="Genomic_DNA"/>
</dbReference>
<sequence length="98" mass="11052">MRNLGELPDDADRPFGFIERQEHHTLNIADPRSFDYSTGLIDAFRPLVRSRRFNIGADETFDLGRGASKDMARQVGAARMYADFVVRLCSHVVDHGGE</sequence>
<feature type="non-terminal residue" evidence="1">
    <location>
        <position position="98"/>
    </location>
</feature>
<dbReference type="AlphaFoldDB" id="A0A060CS06"/>
<proteinExistence type="predicted"/>
<protein>
    <submittedName>
        <fullName evidence="1">Glyco_hydro_20</fullName>
    </submittedName>
</protein>
<evidence type="ECO:0000313" key="1">
    <source>
        <dbReference type="EMBL" id="AIA96060.1"/>
    </source>
</evidence>
<dbReference type="SUPFAM" id="SSF51445">
    <property type="entry name" value="(Trans)glycosidases"/>
    <property type="match status" value="1"/>
</dbReference>
<organism evidence="1">
    <name type="scientific">uncultured Bifidobacterium sp</name>
    <dbReference type="NCBI Taxonomy" id="165187"/>
    <lineage>
        <taxon>Bacteria</taxon>
        <taxon>Bacillati</taxon>
        <taxon>Actinomycetota</taxon>
        <taxon>Actinomycetes</taxon>
        <taxon>Bifidobacteriales</taxon>
        <taxon>Bifidobacteriaceae</taxon>
        <taxon>Bifidobacterium</taxon>
        <taxon>environmental samples</taxon>
    </lineage>
</organism>
<name>A0A060CS06_9BIFI</name>
<accession>A0A060CS06</accession>